<protein>
    <recommendedName>
        <fullName evidence="9">Endoplasmic reticulum-based factor for assembly of V-ATPase</fullName>
    </recommendedName>
</protein>
<dbReference type="PANTHER" id="PTHR31394:SF1">
    <property type="entry name" value="TRANSMEMBRANE PROTEIN 199"/>
    <property type="match status" value="1"/>
</dbReference>
<evidence type="ECO:0000313" key="7">
    <source>
        <dbReference type="EMBL" id="KRT82635.1"/>
    </source>
</evidence>
<name>A0A0T6B656_9SCAR</name>
<evidence type="ECO:0000256" key="1">
    <source>
        <dbReference type="ARBA" id="ARBA00004477"/>
    </source>
</evidence>
<dbReference type="GO" id="GO:0005789">
    <property type="term" value="C:endoplasmic reticulum membrane"/>
    <property type="evidence" value="ECO:0007669"/>
    <property type="project" value="UniProtKB-SubCell"/>
</dbReference>
<dbReference type="AlphaFoldDB" id="A0A0T6B656"/>
<organism evidence="7 8">
    <name type="scientific">Oryctes borbonicus</name>
    <dbReference type="NCBI Taxonomy" id="1629725"/>
    <lineage>
        <taxon>Eukaryota</taxon>
        <taxon>Metazoa</taxon>
        <taxon>Ecdysozoa</taxon>
        <taxon>Arthropoda</taxon>
        <taxon>Hexapoda</taxon>
        <taxon>Insecta</taxon>
        <taxon>Pterygota</taxon>
        <taxon>Neoptera</taxon>
        <taxon>Endopterygota</taxon>
        <taxon>Coleoptera</taxon>
        <taxon>Polyphaga</taxon>
        <taxon>Scarabaeiformia</taxon>
        <taxon>Scarabaeidae</taxon>
        <taxon>Dynastinae</taxon>
        <taxon>Oryctes</taxon>
    </lineage>
</organism>
<keyword evidence="2 6" id="KW-0812">Transmembrane</keyword>
<evidence type="ECO:0008006" key="9">
    <source>
        <dbReference type="Google" id="ProtNLM"/>
    </source>
</evidence>
<keyword evidence="3" id="KW-0256">Endoplasmic reticulum</keyword>
<evidence type="ECO:0000256" key="5">
    <source>
        <dbReference type="ARBA" id="ARBA00023136"/>
    </source>
</evidence>
<comment type="subcellular location">
    <subcellularLocation>
        <location evidence="1">Endoplasmic reticulum membrane</location>
        <topology evidence="1">Multi-pass membrane protein</topology>
    </subcellularLocation>
</comment>
<keyword evidence="8" id="KW-1185">Reference proteome</keyword>
<proteinExistence type="predicted"/>
<feature type="non-terminal residue" evidence="7">
    <location>
        <position position="256"/>
    </location>
</feature>
<dbReference type="Pfam" id="PF11712">
    <property type="entry name" value="Vma12"/>
    <property type="match status" value="1"/>
</dbReference>
<evidence type="ECO:0000256" key="4">
    <source>
        <dbReference type="ARBA" id="ARBA00022989"/>
    </source>
</evidence>
<sequence>MTNAKIDNPCLLIKPSKLLAKFIKGLTSEDDAPLGILNFKSKGKLDVNKRKIPDYVYLLEEDDHVFMNSLDLSSETTIPTSDSYSDMINDDKLLNLEDLRWVHKKIGENNSISEEKKYFHEIFEGSQIILPQNVEIPRNPELEKRCNILKAQQQNRQYKAMTKNVDNVRQKHPEETIAYQMKQLNRHLIAVAQFILSVVAGFAFGFLGIELLVGRLDFGFRLLLGIICGLTVALAELYFLAKKLNEDINFTMKAEE</sequence>
<evidence type="ECO:0000256" key="2">
    <source>
        <dbReference type="ARBA" id="ARBA00022692"/>
    </source>
</evidence>
<dbReference type="GO" id="GO:0070072">
    <property type="term" value="P:vacuolar proton-transporting V-type ATPase complex assembly"/>
    <property type="evidence" value="ECO:0007669"/>
    <property type="project" value="InterPro"/>
</dbReference>
<dbReference type="EMBL" id="LJIG01009660">
    <property type="protein sequence ID" value="KRT82635.1"/>
    <property type="molecule type" value="Genomic_DNA"/>
</dbReference>
<keyword evidence="5 6" id="KW-0472">Membrane</keyword>
<dbReference type="OrthoDB" id="19981at2759"/>
<feature type="transmembrane region" description="Helical" evidence="6">
    <location>
        <begin position="218"/>
        <end position="240"/>
    </location>
</feature>
<evidence type="ECO:0000313" key="8">
    <source>
        <dbReference type="Proteomes" id="UP000051574"/>
    </source>
</evidence>
<dbReference type="Proteomes" id="UP000051574">
    <property type="component" value="Unassembled WGS sequence"/>
</dbReference>
<evidence type="ECO:0000256" key="3">
    <source>
        <dbReference type="ARBA" id="ARBA00022824"/>
    </source>
</evidence>
<accession>A0A0T6B656</accession>
<reference evidence="7 8" key="1">
    <citation type="submission" date="2015-09" db="EMBL/GenBank/DDBJ databases">
        <title>Draft genome of the scarab beetle Oryctes borbonicus.</title>
        <authorList>
            <person name="Meyer J.M."/>
            <person name="Markov G.V."/>
            <person name="Baskaran P."/>
            <person name="Herrmann M."/>
            <person name="Sommer R.J."/>
            <person name="Roedelsperger C."/>
        </authorList>
    </citation>
    <scope>NUCLEOTIDE SEQUENCE [LARGE SCALE GENOMIC DNA]</scope>
    <source>
        <strain evidence="7">OB123</strain>
        <tissue evidence="7">Whole animal</tissue>
    </source>
</reference>
<dbReference type="InterPro" id="IPR021013">
    <property type="entry name" value="ATPase_Vma12"/>
</dbReference>
<gene>
    <name evidence="7" type="ORF">AMK59_3068</name>
</gene>
<feature type="transmembrane region" description="Helical" evidence="6">
    <location>
        <begin position="188"/>
        <end position="212"/>
    </location>
</feature>
<evidence type="ECO:0000256" key="6">
    <source>
        <dbReference type="SAM" id="Phobius"/>
    </source>
</evidence>
<dbReference type="PANTHER" id="PTHR31394">
    <property type="entry name" value="TRANSMEMBRANE PROTEIN 199"/>
    <property type="match status" value="1"/>
</dbReference>
<comment type="caution">
    <text evidence="7">The sequence shown here is derived from an EMBL/GenBank/DDBJ whole genome shotgun (WGS) entry which is preliminary data.</text>
</comment>
<keyword evidence="4 6" id="KW-1133">Transmembrane helix</keyword>